<keyword evidence="5" id="KW-1185">Reference proteome</keyword>
<evidence type="ECO:0000313" key="5">
    <source>
        <dbReference type="Proteomes" id="UP001361570"/>
    </source>
</evidence>
<sequence length="154" mass="16552">MNEIVLGPLTAGHVGELLTLQRAAYVTEAQLYDDTRLPALTQTLDELTAELRASSCTAAWLGPRLVGAVRTRAVDGVLHVGRLVVAPDLQGRGLGSRLLAAAEEASSCTTATLFTGHRSTANLRLYARLGYRETHREPLTATVILVHLTKRLGL</sequence>
<name>A0ABU8DUP3_9ACTN</name>
<dbReference type="PANTHER" id="PTHR43877:SF2">
    <property type="entry name" value="AMINOALKYLPHOSPHONATE N-ACETYLTRANSFERASE-RELATED"/>
    <property type="match status" value="1"/>
</dbReference>
<evidence type="ECO:0000259" key="3">
    <source>
        <dbReference type="PROSITE" id="PS51186"/>
    </source>
</evidence>
<organism evidence="4 5">
    <name type="scientific">Klenkia sesuvii</name>
    <dbReference type="NCBI Taxonomy" id="3103137"/>
    <lineage>
        <taxon>Bacteria</taxon>
        <taxon>Bacillati</taxon>
        <taxon>Actinomycetota</taxon>
        <taxon>Actinomycetes</taxon>
        <taxon>Geodermatophilales</taxon>
        <taxon>Geodermatophilaceae</taxon>
        <taxon>Klenkia</taxon>
    </lineage>
</organism>
<dbReference type="InterPro" id="IPR050832">
    <property type="entry name" value="Bact_Acetyltransf"/>
</dbReference>
<evidence type="ECO:0000313" key="4">
    <source>
        <dbReference type="EMBL" id="MEI4271759.1"/>
    </source>
</evidence>
<evidence type="ECO:0000256" key="1">
    <source>
        <dbReference type="ARBA" id="ARBA00022679"/>
    </source>
</evidence>
<evidence type="ECO:0000256" key="2">
    <source>
        <dbReference type="ARBA" id="ARBA00023315"/>
    </source>
</evidence>
<keyword evidence="2" id="KW-0012">Acyltransferase</keyword>
<dbReference type="InterPro" id="IPR016181">
    <property type="entry name" value="Acyl_CoA_acyltransferase"/>
</dbReference>
<dbReference type="SUPFAM" id="SSF55729">
    <property type="entry name" value="Acyl-CoA N-acyltransferases (Nat)"/>
    <property type="match status" value="1"/>
</dbReference>
<feature type="domain" description="N-acetyltransferase" evidence="3">
    <location>
        <begin position="15"/>
        <end position="154"/>
    </location>
</feature>
<dbReference type="RefSeq" id="WP_336403895.1">
    <property type="nucleotide sequence ID" value="NZ_JBAPLU010000007.1"/>
</dbReference>
<proteinExistence type="predicted"/>
<dbReference type="CDD" id="cd04301">
    <property type="entry name" value="NAT_SF"/>
    <property type="match status" value="1"/>
</dbReference>
<reference evidence="4 5" key="1">
    <citation type="submission" date="2024-03" db="EMBL/GenBank/DDBJ databases">
        <title>Draft genome sequence of Klenkia sp. LSe6-5.</title>
        <authorList>
            <person name="Duangmal K."/>
            <person name="Chantavorakit T."/>
        </authorList>
    </citation>
    <scope>NUCLEOTIDE SEQUENCE [LARGE SCALE GENOMIC DNA]</scope>
    <source>
        <strain evidence="4 5">LSe6-5</strain>
    </source>
</reference>
<comment type="caution">
    <text evidence="4">The sequence shown here is derived from an EMBL/GenBank/DDBJ whole genome shotgun (WGS) entry which is preliminary data.</text>
</comment>
<dbReference type="InterPro" id="IPR000182">
    <property type="entry name" value="GNAT_dom"/>
</dbReference>
<accession>A0ABU8DUP3</accession>
<dbReference type="Pfam" id="PF13673">
    <property type="entry name" value="Acetyltransf_10"/>
    <property type="match status" value="1"/>
</dbReference>
<dbReference type="PROSITE" id="PS51186">
    <property type="entry name" value="GNAT"/>
    <property type="match status" value="1"/>
</dbReference>
<protein>
    <submittedName>
        <fullName evidence="4">GNAT family N-acetyltransferase</fullName>
    </submittedName>
</protein>
<dbReference type="EMBL" id="JBAPLU010000007">
    <property type="protein sequence ID" value="MEI4271759.1"/>
    <property type="molecule type" value="Genomic_DNA"/>
</dbReference>
<dbReference type="Proteomes" id="UP001361570">
    <property type="component" value="Unassembled WGS sequence"/>
</dbReference>
<keyword evidence="1" id="KW-0808">Transferase</keyword>
<gene>
    <name evidence="4" type="ORF">TEK04_08485</name>
</gene>
<dbReference type="PANTHER" id="PTHR43877">
    <property type="entry name" value="AMINOALKYLPHOSPHONATE N-ACETYLTRANSFERASE-RELATED-RELATED"/>
    <property type="match status" value="1"/>
</dbReference>
<dbReference type="Gene3D" id="3.40.630.30">
    <property type="match status" value="1"/>
</dbReference>